<dbReference type="RefSeq" id="WP_346754382.1">
    <property type="nucleotide sequence ID" value="NZ_JAUJEA010000011.1"/>
</dbReference>
<dbReference type="Pfam" id="PF07980">
    <property type="entry name" value="SusD_RagB"/>
    <property type="match status" value="1"/>
</dbReference>
<dbReference type="Gene3D" id="1.25.40.390">
    <property type="match status" value="1"/>
</dbReference>
<protein>
    <submittedName>
        <fullName evidence="8">RagB/SusD family nutrient uptake outer membrane protein</fullName>
    </submittedName>
</protein>
<dbReference type="EMBL" id="JAUJEA010000011">
    <property type="protein sequence ID" value="MDN5204358.1"/>
    <property type="molecule type" value="Genomic_DNA"/>
</dbReference>
<evidence type="ECO:0000313" key="9">
    <source>
        <dbReference type="Proteomes" id="UP001172082"/>
    </source>
</evidence>
<dbReference type="InterPro" id="IPR033985">
    <property type="entry name" value="SusD-like_N"/>
</dbReference>
<organism evidence="8 9">
    <name type="scientific">Splendidivirga corallicola</name>
    <dbReference type="NCBI Taxonomy" id="3051826"/>
    <lineage>
        <taxon>Bacteria</taxon>
        <taxon>Pseudomonadati</taxon>
        <taxon>Bacteroidota</taxon>
        <taxon>Cytophagia</taxon>
        <taxon>Cytophagales</taxon>
        <taxon>Splendidivirgaceae</taxon>
        <taxon>Splendidivirga</taxon>
    </lineage>
</organism>
<comment type="similarity">
    <text evidence="2">Belongs to the SusD family.</text>
</comment>
<evidence type="ECO:0000259" key="6">
    <source>
        <dbReference type="Pfam" id="PF07980"/>
    </source>
</evidence>
<dbReference type="InterPro" id="IPR012944">
    <property type="entry name" value="SusD_RagB_dom"/>
</dbReference>
<evidence type="ECO:0000256" key="3">
    <source>
        <dbReference type="ARBA" id="ARBA00022729"/>
    </source>
</evidence>
<evidence type="ECO:0000256" key="1">
    <source>
        <dbReference type="ARBA" id="ARBA00004442"/>
    </source>
</evidence>
<dbReference type="Proteomes" id="UP001172082">
    <property type="component" value="Unassembled WGS sequence"/>
</dbReference>
<evidence type="ECO:0000256" key="2">
    <source>
        <dbReference type="ARBA" id="ARBA00006275"/>
    </source>
</evidence>
<evidence type="ECO:0000259" key="7">
    <source>
        <dbReference type="Pfam" id="PF14322"/>
    </source>
</evidence>
<keyword evidence="5" id="KW-0998">Cell outer membrane</keyword>
<keyword evidence="9" id="KW-1185">Reference proteome</keyword>
<evidence type="ECO:0000256" key="4">
    <source>
        <dbReference type="ARBA" id="ARBA00023136"/>
    </source>
</evidence>
<evidence type="ECO:0000256" key="5">
    <source>
        <dbReference type="ARBA" id="ARBA00023237"/>
    </source>
</evidence>
<feature type="domain" description="SusD-like N-terminal" evidence="7">
    <location>
        <begin position="71"/>
        <end position="215"/>
    </location>
</feature>
<comment type="caution">
    <text evidence="8">The sequence shown here is derived from an EMBL/GenBank/DDBJ whole genome shotgun (WGS) entry which is preliminary data.</text>
</comment>
<keyword evidence="4" id="KW-0472">Membrane</keyword>
<reference evidence="8" key="1">
    <citation type="submission" date="2023-06" db="EMBL/GenBank/DDBJ databases">
        <title>Genomic of Parafulvivirga corallium.</title>
        <authorList>
            <person name="Wang G."/>
        </authorList>
    </citation>
    <scope>NUCLEOTIDE SEQUENCE</scope>
    <source>
        <strain evidence="8">BMA10</strain>
    </source>
</reference>
<dbReference type="Pfam" id="PF14322">
    <property type="entry name" value="SusD-like_3"/>
    <property type="match status" value="1"/>
</dbReference>
<gene>
    <name evidence="8" type="ORF">QQ008_23400</name>
</gene>
<name>A0ABT8KVE0_9BACT</name>
<keyword evidence="3" id="KW-0732">Signal</keyword>
<sequence>MKKTTLIIVFILSTTVACNDDLFDLTPQDSLSGDLIFADEGLIEAFVNRTYGDGIRHGFRRDANLDALSDNAYYTHNNGTWNFLEGGVTPDNGEGTTGNLWASSFSTLRRINLYFDNIETAPVTDAVKEQFNAEMKFIRAWVYYDLLRWYGGVPIVDEVFAVNDDPSLLVRSTYEEVVSRIVNDLDDVVGTLEMRDNSGRASGIAALALKSRVLLYAASSLNNPSNDQAKWTAARDAAKAVIDVIGDNTLHGDYSEVFLGTTTETIWERNFAGGGNNIPLQNHRVNTTNNPNGHAGWGGNTPLQSLVDAYDMANGLPITDPASGYNDQDPYVNRDPRFYATINYNGAMWKGRQIETFNGGLDTSEGPVQPWNGGRTGYYMKKWLNEAEPVNESVPSTFPWIFFRNAEVYLNYAETFLALGDEVNARIWMNKTRTRAGMPDITETGSALVDRYRNERRVELAYENHRFFDILRWQIAEDVLSGPSMGITIVNNNGALSYDYSREVLATRSFDASKHYRFPIPRSEINKSSGLTQNPGYN</sequence>
<feature type="domain" description="RagB/SusD" evidence="6">
    <location>
        <begin position="263"/>
        <end position="537"/>
    </location>
</feature>
<accession>A0ABT8KVE0</accession>
<comment type="subcellular location">
    <subcellularLocation>
        <location evidence="1">Cell outer membrane</location>
    </subcellularLocation>
</comment>
<evidence type="ECO:0000313" key="8">
    <source>
        <dbReference type="EMBL" id="MDN5204358.1"/>
    </source>
</evidence>
<proteinExistence type="inferred from homology"/>
<dbReference type="InterPro" id="IPR011990">
    <property type="entry name" value="TPR-like_helical_dom_sf"/>
</dbReference>
<dbReference type="PROSITE" id="PS51257">
    <property type="entry name" value="PROKAR_LIPOPROTEIN"/>
    <property type="match status" value="1"/>
</dbReference>
<dbReference type="SUPFAM" id="SSF48452">
    <property type="entry name" value="TPR-like"/>
    <property type="match status" value="1"/>
</dbReference>